<dbReference type="Proteomes" id="UP000594220">
    <property type="component" value="Unplaced"/>
</dbReference>
<protein>
    <submittedName>
        <fullName evidence="7">Leucine rich repeat containing 70</fullName>
    </submittedName>
</protein>
<dbReference type="InterPro" id="IPR050541">
    <property type="entry name" value="LRR_TM_domain-containing"/>
</dbReference>
<evidence type="ECO:0000256" key="1">
    <source>
        <dbReference type="ARBA" id="ARBA00022614"/>
    </source>
</evidence>
<dbReference type="PANTHER" id="PTHR24369:SF216">
    <property type="entry name" value="CD180 MOLECULE"/>
    <property type="match status" value="1"/>
</dbReference>
<feature type="chain" id="PRO_5029893108" evidence="4">
    <location>
        <begin position="33"/>
        <end position="422"/>
    </location>
</feature>
<dbReference type="OMA" id="QPRICIM"/>
<evidence type="ECO:0000313" key="7">
    <source>
        <dbReference type="Ensembl" id="ENSCPRP00005024681.1"/>
    </source>
</evidence>
<dbReference type="PANTHER" id="PTHR24369">
    <property type="entry name" value="ANTIGEN BSP, PUTATIVE-RELATED"/>
    <property type="match status" value="1"/>
</dbReference>
<evidence type="ECO:0000259" key="5">
    <source>
        <dbReference type="SMART" id="SM00013"/>
    </source>
</evidence>
<evidence type="ECO:0000313" key="8">
    <source>
        <dbReference type="Proteomes" id="UP000594220"/>
    </source>
</evidence>
<keyword evidence="1" id="KW-0433">Leucine-rich repeat</keyword>
<dbReference type="FunFam" id="3.80.10.10:FF:001367">
    <property type="entry name" value="Leucine-rich repeat-containing protein 70"/>
    <property type="match status" value="1"/>
</dbReference>
<dbReference type="InterPro" id="IPR000483">
    <property type="entry name" value="Cys-rich_flank_reg_C"/>
</dbReference>
<dbReference type="InterPro" id="IPR001611">
    <property type="entry name" value="Leu-rich_rpt"/>
</dbReference>
<dbReference type="AlphaFoldDB" id="A0A7M4FGN5"/>
<evidence type="ECO:0000259" key="6">
    <source>
        <dbReference type="SMART" id="SM00082"/>
    </source>
</evidence>
<dbReference type="SMART" id="SM00369">
    <property type="entry name" value="LRR_TYP"/>
    <property type="match status" value="8"/>
</dbReference>
<dbReference type="Gene3D" id="3.80.10.10">
    <property type="entry name" value="Ribonuclease Inhibitor"/>
    <property type="match status" value="2"/>
</dbReference>
<dbReference type="InterPro" id="IPR000372">
    <property type="entry name" value="LRRNT"/>
</dbReference>
<dbReference type="InterPro" id="IPR003591">
    <property type="entry name" value="Leu-rich_rpt_typical-subtyp"/>
</dbReference>
<keyword evidence="3" id="KW-0677">Repeat</keyword>
<dbReference type="GO" id="GO:0005886">
    <property type="term" value="C:plasma membrane"/>
    <property type="evidence" value="ECO:0007669"/>
    <property type="project" value="Ensembl"/>
</dbReference>
<keyword evidence="2 4" id="KW-0732">Signal</keyword>
<organism evidence="7 8">
    <name type="scientific">Crocodylus porosus</name>
    <name type="common">Saltwater crocodile</name>
    <name type="synonym">Estuarine crocodile</name>
    <dbReference type="NCBI Taxonomy" id="8502"/>
    <lineage>
        <taxon>Eukaryota</taxon>
        <taxon>Metazoa</taxon>
        <taxon>Chordata</taxon>
        <taxon>Craniata</taxon>
        <taxon>Vertebrata</taxon>
        <taxon>Euteleostomi</taxon>
        <taxon>Archelosauria</taxon>
        <taxon>Archosauria</taxon>
        <taxon>Crocodylia</taxon>
        <taxon>Longirostres</taxon>
        <taxon>Crocodylidae</taxon>
        <taxon>Crocodylus</taxon>
    </lineage>
</organism>
<feature type="signal peptide" evidence="4">
    <location>
        <begin position="1"/>
        <end position="32"/>
    </location>
</feature>
<dbReference type="SMART" id="SM00013">
    <property type="entry name" value="LRRNT"/>
    <property type="match status" value="1"/>
</dbReference>
<evidence type="ECO:0000256" key="3">
    <source>
        <dbReference type="ARBA" id="ARBA00022737"/>
    </source>
</evidence>
<dbReference type="GO" id="GO:0060760">
    <property type="term" value="P:positive regulation of response to cytokine stimulus"/>
    <property type="evidence" value="ECO:0007669"/>
    <property type="project" value="Ensembl"/>
</dbReference>
<proteinExistence type="predicted"/>
<sequence>SIVCLHPLYKAPSIFLHILNCFLLLVLQEVFSCPAVCQLCTGGRVHCRNLGLSSIPKSFPKSTYLTLKRNRLTILGSGTFLGMISLQTLNLAYNKIAWISDSAFHLLGTLAYLNLEGNNLTRVPSSAIGILKNLERLSLSYNPIGKIHSFAFQGLDQLEYLCLKSSKIKSILNNGFAGLNNLKQLILSHNDLENINASTFTLLHNLLYLHLDRNKIVSIGDNTFEKVGSSLKILNLAFNKIADLQPQVLKPLVSLIHLYASYNPWNCSCKLFGLRNWLALSSISVKIHCQNPPSMRGRPLYYVKRTEFTNCASTNANPEAVWNLKPAGMHHSTTTLVMALHKMTRYNTHKHLGNSATKHVTLWGRAQATSGSQFFYEEYATGNPSQATTVLSVLPFLALWKMLQPRICIMILSPNATGSDLL</sequence>
<reference evidence="7" key="1">
    <citation type="submission" date="2025-08" db="UniProtKB">
        <authorList>
            <consortium name="Ensembl"/>
        </authorList>
    </citation>
    <scope>IDENTIFICATION</scope>
</reference>
<feature type="domain" description="LRRCT" evidence="6">
    <location>
        <begin position="263"/>
        <end position="312"/>
    </location>
</feature>
<accession>A0A7M4FGN5</accession>
<gene>
    <name evidence="7" type="primary">LRRC70</name>
</gene>
<name>A0A7M4FGN5_CROPO</name>
<dbReference type="SUPFAM" id="SSF52058">
    <property type="entry name" value="L domain-like"/>
    <property type="match status" value="1"/>
</dbReference>
<evidence type="ECO:0000256" key="4">
    <source>
        <dbReference type="SAM" id="SignalP"/>
    </source>
</evidence>
<reference evidence="7" key="2">
    <citation type="submission" date="2025-09" db="UniProtKB">
        <authorList>
            <consortium name="Ensembl"/>
        </authorList>
    </citation>
    <scope>IDENTIFICATION</scope>
</reference>
<keyword evidence="8" id="KW-1185">Reference proteome</keyword>
<feature type="domain" description="LRRNT" evidence="5">
    <location>
        <begin position="32"/>
        <end position="65"/>
    </location>
</feature>
<dbReference type="GeneTree" id="ENSGT00940000163637"/>
<dbReference type="PROSITE" id="PS51450">
    <property type="entry name" value="LRR"/>
    <property type="match status" value="4"/>
</dbReference>
<dbReference type="InterPro" id="IPR032675">
    <property type="entry name" value="LRR_dom_sf"/>
</dbReference>
<dbReference type="Pfam" id="PF13855">
    <property type="entry name" value="LRR_8"/>
    <property type="match status" value="3"/>
</dbReference>
<dbReference type="Ensembl" id="ENSCPRT00005028818.1">
    <property type="protein sequence ID" value="ENSCPRP00005024681.1"/>
    <property type="gene ID" value="ENSCPRG00005017149.1"/>
</dbReference>
<evidence type="ECO:0000256" key="2">
    <source>
        <dbReference type="ARBA" id="ARBA00022729"/>
    </source>
</evidence>
<dbReference type="SMART" id="SM00082">
    <property type="entry name" value="LRRCT"/>
    <property type="match status" value="1"/>
</dbReference>